<reference evidence="3 4" key="1">
    <citation type="submission" date="2020-11" db="EMBL/GenBank/DDBJ databases">
        <title>Kefir isolates.</title>
        <authorList>
            <person name="Marcisauskas S."/>
            <person name="Kim Y."/>
            <person name="Blasche S."/>
        </authorList>
    </citation>
    <scope>NUCLEOTIDE SEQUENCE [LARGE SCALE GENOMIC DNA]</scope>
    <source>
        <strain evidence="3 4">KR</strain>
    </source>
</reference>
<dbReference type="InterPro" id="IPR019481">
    <property type="entry name" value="TFIIIC_triple_barrel"/>
</dbReference>
<dbReference type="Gene3D" id="2.60.40.4370">
    <property type="match status" value="1"/>
</dbReference>
<sequence length="277" mass="30240">MPGQTKRLRPLEPVLSSAWHRVEVLPHRGLLTEEERDEYEDEDEVEYVTLEFGSHLTEDELNQYGELQLLGAEAPHPVARVGHKHFQGVHESLIGNDILFKHQPEATPAYVPFAKSSHRITFQPVSIVHDPTKAAGDAAGFFDGANDAAGAGGRGRGRGRGKGRGRKSTAQPELGPDGQPVLGPDGQPIKRKPGRPRGSKNKNPSRRRSGPADPPPQSGDDNDIIHQDFEVVERLRATSEADEAMQDAEEEEEEEGRQNKPGGPSVEGAPQGDEMDE</sequence>
<organism evidence="3 4">
    <name type="scientific">Rhodotorula mucilaginosa</name>
    <name type="common">Yeast</name>
    <name type="synonym">Rhodotorula rubra</name>
    <dbReference type="NCBI Taxonomy" id="5537"/>
    <lineage>
        <taxon>Eukaryota</taxon>
        <taxon>Fungi</taxon>
        <taxon>Dikarya</taxon>
        <taxon>Basidiomycota</taxon>
        <taxon>Pucciniomycotina</taxon>
        <taxon>Microbotryomycetes</taxon>
        <taxon>Sporidiobolales</taxon>
        <taxon>Sporidiobolaceae</taxon>
        <taxon>Rhodotorula</taxon>
    </lineage>
</organism>
<feature type="compositionally biased region" description="Acidic residues" evidence="1">
    <location>
        <begin position="240"/>
        <end position="255"/>
    </location>
</feature>
<feature type="compositionally biased region" description="Basic residues" evidence="1">
    <location>
        <begin position="189"/>
        <end position="209"/>
    </location>
</feature>
<dbReference type="EMBL" id="PUHQ01000077">
    <property type="protein sequence ID" value="KAG0657710.1"/>
    <property type="molecule type" value="Genomic_DNA"/>
</dbReference>
<proteinExistence type="predicted"/>
<feature type="compositionally biased region" description="Basic residues" evidence="1">
    <location>
        <begin position="155"/>
        <end position="167"/>
    </location>
</feature>
<comment type="caution">
    <text evidence="3">The sequence shown here is derived from an EMBL/GenBank/DDBJ whole genome shotgun (WGS) entry which is preliminary data.</text>
</comment>
<dbReference type="Proteomes" id="UP000777482">
    <property type="component" value="Unassembled WGS sequence"/>
</dbReference>
<evidence type="ECO:0000313" key="4">
    <source>
        <dbReference type="Proteomes" id="UP000777482"/>
    </source>
</evidence>
<evidence type="ECO:0000256" key="1">
    <source>
        <dbReference type="SAM" id="MobiDB-lite"/>
    </source>
</evidence>
<protein>
    <recommendedName>
        <fullName evidence="2">Transcription factor TFIIIC triple barrel domain-containing protein</fullName>
    </recommendedName>
</protein>
<keyword evidence="4" id="KW-1185">Reference proteome</keyword>
<name>A0A9P6VXC4_RHOMI</name>
<evidence type="ECO:0000313" key="3">
    <source>
        <dbReference type="EMBL" id="KAG0657710.1"/>
    </source>
</evidence>
<dbReference type="Pfam" id="PF10419">
    <property type="entry name" value="TFIIIC_sub6"/>
    <property type="match status" value="1"/>
</dbReference>
<dbReference type="OrthoDB" id="1877767at2759"/>
<evidence type="ECO:0000259" key="2">
    <source>
        <dbReference type="Pfam" id="PF10419"/>
    </source>
</evidence>
<feature type="compositionally biased region" description="Basic and acidic residues" evidence="1">
    <location>
        <begin position="223"/>
        <end position="239"/>
    </location>
</feature>
<dbReference type="AlphaFoldDB" id="A0A9P6VXC4"/>
<feature type="region of interest" description="Disordered" evidence="1">
    <location>
        <begin position="143"/>
        <end position="277"/>
    </location>
</feature>
<accession>A0A9P6VXC4</accession>
<feature type="domain" description="Transcription factor TFIIIC triple barrel" evidence="2">
    <location>
        <begin position="42"/>
        <end position="127"/>
    </location>
</feature>
<gene>
    <name evidence="3" type="ORF">C6P46_006266</name>
</gene>